<dbReference type="Proteomes" id="UP000215335">
    <property type="component" value="Unassembled WGS sequence"/>
</dbReference>
<accession>A0A232FEN1</accession>
<feature type="region of interest" description="Disordered" evidence="1">
    <location>
        <begin position="28"/>
        <end position="51"/>
    </location>
</feature>
<feature type="region of interest" description="Disordered" evidence="1">
    <location>
        <begin position="63"/>
        <end position="94"/>
    </location>
</feature>
<evidence type="ECO:0000256" key="1">
    <source>
        <dbReference type="SAM" id="MobiDB-lite"/>
    </source>
</evidence>
<reference evidence="3 4" key="1">
    <citation type="journal article" date="2017" name="Curr. Biol.">
        <title>The Evolution of Venom by Co-option of Single-Copy Genes.</title>
        <authorList>
            <person name="Martinson E.O."/>
            <person name="Mrinalini"/>
            <person name="Kelkar Y.D."/>
            <person name="Chang C.H."/>
            <person name="Werren J.H."/>
        </authorList>
    </citation>
    <scope>NUCLEOTIDE SEQUENCE [LARGE SCALE GENOMIC DNA]</scope>
    <source>
        <strain evidence="3 4">Alberta</strain>
        <tissue evidence="3">Whole body</tissue>
    </source>
</reference>
<gene>
    <name evidence="3" type="ORF">TSAR_007659</name>
</gene>
<keyword evidence="2" id="KW-0732">Signal</keyword>
<dbReference type="EMBL" id="NNAY01000383">
    <property type="protein sequence ID" value="OXU28767.1"/>
    <property type="molecule type" value="Genomic_DNA"/>
</dbReference>
<dbReference type="AlphaFoldDB" id="A0A232FEN1"/>
<evidence type="ECO:0000313" key="3">
    <source>
        <dbReference type="EMBL" id="OXU28767.1"/>
    </source>
</evidence>
<feature type="signal peptide" evidence="2">
    <location>
        <begin position="1"/>
        <end position="20"/>
    </location>
</feature>
<feature type="chain" id="PRO_5012556728" evidence="2">
    <location>
        <begin position="21"/>
        <end position="208"/>
    </location>
</feature>
<keyword evidence="4" id="KW-1185">Reference proteome</keyword>
<dbReference type="OrthoDB" id="10620270at2759"/>
<evidence type="ECO:0000256" key="2">
    <source>
        <dbReference type="SAM" id="SignalP"/>
    </source>
</evidence>
<name>A0A232FEN1_9HYME</name>
<proteinExistence type="predicted"/>
<sequence length="208" mass="22944">MFVKLIFVAFALLILKPAQSAEILSRLEVDDSETSVAEPSIEADSNSEDEASTTITILIPTVVTDGETPSGTIDDNPSESEEELPFTSKSQMSNENSDDFVLLPMSPTNDLRLNLARTNDPETPGAGNLQFSIFTSNGNGLQIFDSIDRQRRGNNHPDSHLIDPHEAPQMQLVDNTLRLVAIKSSVDDLAMRFFPNLHVVRRSPQDHQ</sequence>
<evidence type="ECO:0000313" key="4">
    <source>
        <dbReference type="Proteomes" id="UP000215335"/>
    </source>
</evidence>
<comment type="caution">
    <text evidence="3">The sequence shown here is derived from an EMBL/GenBank/DDBJ whole genome shotgun (WGS) entry which is preliminary data.</text>
</comment>
<organism evidence="3 4">
    <name type="scientific">Trichomalopsis sarcophagae</name>
    <dbReference type="NCBI Taxonomy" id="543379"/>
    <lineage>
        <taxon>Eukaryota</taxon>
        <taxon>Metazoa</taxon>
        <taxon>Ecdysozoa</taxon>
        <taxon>Arthropoda</taxon>
        <taxon>Hexapoda</taxon>
        <taxon>Insecta</taxon>
        <taxon>Pterygota</taxon>
        <taxon>Neoptera</taxon>
        <taxon>Endopterygota</taxon>
        <taxon>Hymenoptera</taxon>
        <taxon>Apocrita</taxon>
        <taxon>Proctotrupomorpha</taxon>
        <taxon>Chalcidoidea</taxon>
        <taxon>Pteromalidae</taxon>
        <taxon>Pteromalinae</taxon>
        <taxon>Trichomalopsis</taxon>
    </lineage>
</organism>
<protein>
    <submittedName>
        <fullName evidence="3">Uncharacterized protein</fullName>
    </submittedName>
</protein>